<feature type="domain" description="UBP-type" evidence="8">
    <location>
        <begin position="54"/>
        <end position="154"/>
    </location>
</feature>
<dbReference type="InterPro" id="IPR001394">
    <property type="entry name" value="Peptidase_C19_UCH"/>
</dbReference>
<dbReference type="SUPFAM" id="SSF57850">
    <property type="entry name" value="RING/U-box"/>
    <property type="match status" value="1"/>
</dbReference>
<dbReference type="EMBL" id="KN822193">
    <property type="protein sequence ID" value="KIM53011.1"/>
    <property type="molecule type" value="Genomic_DNA"/>
</dbReference>
<dbReference type="InterPro" id="IPR001607">
    <property type="entry name" value="Znf_UBP"/>
</dbReference>
<dbReference type="GO" id="GO:0005634">
    <property type="term" value="C:nucleus"/>
    <property type="evidence" value="ECO:0007669"/>
    <property type="project" value="TreeGrafter"/>
</dbReference>
<keyword evidence="1" id="KW-0479">Metal-binding</keyword>
<evidence type="ECO:0000256" key="1">
    <source>
        <dbReference type="ARBA" id="ARBA00022723"/>
    </source>
</evidence>
<dbReference type="FunCoup" id="A0A0C3DA73">
    <property type="interactions" value="220"/>
</dbReference>
<dbReference type="PROSITE" id="PS50235">
    <property type="entry name" value="USP_3"/>
    <property type="match status" value="1"/>
</dbReference>
<dbReference type="OrthoDB" id="289038at2759"/>
<dbReference type="GO" id="GO:0005829">
    <property type="term" value="C:cytosol"/>
    <property type="evidence" value="ECO:0007669"/>
    <property type="project" value="TreeGrafter"/>
</dbReference>
<evidence type="ECO:0000313" key="9">
    <source>
        <dbReference type="EMBL" id="KIM53011.1"/>
    </source>
</evidence>
<comment type="catalytic activity">
    <reaction evidence="5">
        <text>Thiol-dependent hydrolysis of ester, thioester, amide, peptide and isopeptide bonds formed by the C-terminal Gly of ubiquitin (a 76-residue protein attached to proteins as an intracellular targeting signal).</text>
        <dbReference type="EC" id="3.4.19.12"/>
    </reaction>
</comment>
<organism evidence="9 10">
    <name type="scientific">Scleroderma citrinum Foug A</name>
    <dbReference type="NCBI Taxonomy" id="1036808"/>
    <lineage>
        <taxon>Eukaryota</taxon>
        <taxon>Fungi</taxon>
        <taxon>Dikarya</taxon>
        <taxon>Basidiomycota</taxon>
        <taxon>Agaricomycotina</taxon>
        <taxon>Agaricomycetes</taxon>
        <taxon>Agaricomycetidae</taxon>
        <taxon>Boletales</taxon>
        <taxon>Sclerodermatineae</taxon>
        <taxon>Sclerodermataceae</taxon>
        <taxon>Scleroderma</taxon>
    </lineage>
</organism>
<evidence type="ECO:0000256" key="2">
    <source>
        <dbReference type="ARBA" id="ARBA00022771"/>
    </source>
</evidence>
<dbReference type="Pfam" id="PF02148">
    <property type="entry name" value="zf-UBP"/>
    <property type="match status" value="1"/>
</dbReference>
<dbReference type="Gene3D" id="3.30.40.10">
    <property type="entry name" value="Zinc/RING finger domain, C3HC4 (zinc finger)"/>
    <property type="match status" value="1"/>
</dbReference>
<dbReference type="PANTHER" id="PTHR24006:SF937">
    <property type="entry name" value="UBIQUITIN CARBOXYL-TERMINAL HYDROLASE"/>
    <property type="match status" value="1"/>
</dbReference>
<gene>
    <name evidence="9" type="ORF">SCLCIDRAFT_139913</name>
</gene>
<dbReference type="PANTHER" id="PTHR24006">
    <property type="entry name" value="UBIQUITIN CARBOXYL-TERMINAL HYDROLASE"/>
    <property type="match status" value="1"/>
</dbReference>
<evidence type="ECO:0000259" key="8">
    <source>
        <dbReference type="PROSITE" id="PS50271"/>
    </source>
</evidence>
<dbReference type="AlphaFoldDB" id="A0A0C3DA73"/>
<feature type="region of interest" description="Disordered" evidence="6">
    <location>
        <begin position="1"/>
        <end position="24"/>
    </location>
</feature>
<feature type="domain" description="USP" evidence="7">
    <location>
        <begin position="195"/>
        <end position="515"/>
    </location>
</feature>
<evidence type="ECO:0000256" key="5">
    <source>
        <dbReference type="RuleBase" id="RU366025"/>
    </source>
</evidence>
<accession>A0A0C3DA73</accession>
<keyword evidence="5" id="KW-0378">Hydrolase</keyword>
<keyword evidence="2 4" id="KW-0863">Zinc-finger</keyword>
<dbReference type="EC" id="3.4.19.12" evidence="5"/>
<dbReference type="InterPro" id="IPR018200">
    <property type="entry name" value="USP_CS"/>
</dbReference>
<dbReference type="SUPFAM" id="SSF54001">
    <property type="entry name" value="Cysteine proteinases"/>
    <property type="match status" value="1"/>
</dbReference>
<dbReference type="SMART" id="SM00290">
    <property type="entry name" value="ZnF_UBP"/>
    <property type="match status" value="1"/>
</dbReference>
<evidence type="ECO:0000256" key="6">
    <source>
        <dbReference type="SAM" id="MobiDB-lite"/>
    </source>
</evidence>
<dbReference type="GO" id="GO:0008270">
    <property type="term" value="F:zinc ion binding"/>
    <property type="evidence" value="ECO:0007669"/>
    <property type="project" value="UniProtKB-KW"/>
</dbReference>
<keyword evidence="10" id="KW-1185">Reference proteome</keyword>
<dbReference type="InParanoid" id="A0A0C3DA73"/>
<dbReference type="PROSITE" id="PS00973">
    <property type="entry name" value="USP_2"/>
    <property type="match status" value="1"/>
</dbReference>
<proteinExistence type="inferred from homology"/>
<name>A0A0C3DA73_9AGAM</name>
<dbReference type="InterPro" id="IPR013083">
    <property type="entry name" value="Znf_RING/FYVE/PHD"/>
</dbReference>
<dbReference type="PROSITE" id="PS00972">
    <property type="entry name" value="USP_1"/>
    <property type="match status" value="1"/>
</dbReference>
<reference evidence="9 10" key="1">
    <citation type="submission" date="2014-04" db="EMBL/GenBank/DDBJ databases">
        <authorList>
            <consortium name="DOE Joint Genome Institute"/>
            <person name="Kuo A."/>
            <person name="Kohler A."/>
            <person name="Nagy L.G."/>
            <person name="Floudas D."/>
            <person name="Copeland A."/>
            <person name="Barry K.W."/>
            <person name="Cichocki N."/>
            <person name="Veneault-Fourrey C."/>
            <person name="LaButti K."/>
            <person name="Lindquist E.A."/>
            <person name="Lipzen A."/>
            <person name="Lundell T."/>
            <person name="Morin E."/>
            <person name="Murat C."/>
            <person name="Sun H."/>
            <person name="Tunlid A."/>
            <person name="Henrissat B."/>
            <person name="Grigoriev I.V."/>
            <person name="Hibbett D.S."/>
            <person name="Martin F."/>
            <person name="Nordberg H.P."/>
            <person name="Cantor M.N."/>
            <person name="Hua S.X."/>
        </authorList>
    </citation>
    <scope>NUCLEOTIDE SEQUENCE [LARGE SCALE GENOMIC DNA]</scope>
    <source>
        <strain evidence="9 10">Foug A</strain>
    </source>
</reference>
<dbReference type="GO" id="GO:0004843">
    <property type="term" value="F:cysteine-type deubiquitinase activity"/>
    <property type="evidence" value="ECO:0007669"/>
    <property type="project" value="UniProtKB-UniRule"/>
</dbReference>
<dbReference type="GO" id="GO:0016579">
    <property type="term" value="P:protein deubiquitination"/>
    <property type="evidence" value="ECO:0007669"/>
    <property type="project" value="InterPro"/>
</dbReference>
<dbReference type="Gene3D" id="3.90.70.10">
    <property type="entry name" value="Cysteine proteinases"/>
    <property type="match status" value="1"/>
</dbReference>
<keyword evidence="5" id="KW-0788">Thiol protease</keyword>
<dbReference type="PROSITE" id="PS50271">
    <property type="entry name" value="ZF_UBP"/>
    <property type="match status" value="1"/>
</dbReference>
<keyword evidence="5" id="KW-0833">Ubl conjugation pathway</keyword>
<evidence type="ECO:0000256" key="3">
    <source>
        <dbReference type="ARBA" id="ARBA00022833"/>
    </source>
</evidence>
<dbReference type="InterPro" id="IPR028889">
    <property type="entry name" value="USP"/>
</dbReference>
<dbReference type="InterPro" id="IPR050164">
    <property type="entry name" value="Peptidase_C19"/>
</dbReference>
<evidence type="ECO:0000259" key="7">
    <source>
        <dbReference type="PROSITE" id="PS50235"/>
    </source>
</evidence>
<protein>
    <recommendedName>
        <fullName evidence="5">Ubiquitin carboxyl-terminal hydrolase</fullName>
        <ecNumber evidence="5">3.4.19.12</ecNumber>
    </recommendedName>
</protein>
<dbReference type="HOGENOM" id="CLU_008279_11_2_1"/>
<evidence type="ECO:0000313" key="10">
    <source>
        <dbReference type="Proteomes" id="UP000053989"/>
    </source>
</evidence>
<keyword evidence="3" id="KW-0862">Zinc</keyword>
<dbReference type="STRING" id="1036808.A0A0C3DA73"/>
<dbReference type="Proteomes" id="UP000053989">
    <property type="component" value="Unassembled WGS sequence"/>
</dbReference>
<evidence type="ECO:0000256" key="4">
    <source>
        <dbReference type="PROSITE-ProRule" id="PRU00502"/>
    </source>
</evidence>
<comment type="similarity">
    <text evidence="5">Belongs to the peptidase C19 family.</text>
</comment>
<dbReference type="InterPro" id="IPR038765">
    <property type="entry name" value="Papain-like_cys_pep_sf"/>
</dbReference>
<sequence length="567" mass="63533">MSTSDGAQSALFGEDRRLPGTSTGAGADTGCTHIVAVLGDPSAATAFKTKYKTVVAWHAQKIQDAISTPPAKRRRIAVPSCDTCHRTLSRPFACLSCSFAGCWTGEHIASHLIESGHPFCVDTKSGSLFCAECENFIYDAEIDDFHLSTILFVEEKQSHFQVAKRIREPYQPWTPTASEVASLKAASILPCQGRRGLLNLGQTCFLNVVLQSFIHNPLLRNYFLSDRHNHRLCKHTDCVCCEMDQLFTEIYSTSTAPFGPTSFLATMWKVSAEVSGYAQQDAHEFFITALNQIHETCRGSTSISCNCIVHQTFAGSLQSEVTCERCGNVSHAVDPVLDISLELRDPGTEKQTTLAGCLRRYTKPEKLGKEYTCKKCAKPTHEAVKRLSIRKLPPVLSFQFKRFEHKTVSKSTPQKIDTPVLFPLTINMAPYTTLAAKLQGKDSEPTYVLYPGPDAMYEYDLFAVINHEGQMENGHYTNFARLQDEWYRFDDDKVTLSSLGACLSSNAYMCFYVKRHLEYKPHMKPTYRVARDKDIVKEEQEKMREKARVKDVDREVDDALMATIAGD</sequence>
<dbReference type="GO" id="GO:0006508">
    <property type="term" value="P:proteolysis"/>
    <property type="evidence" value="ECO:0007669"/>
    <property type="project" value="UniProtKB-KW"/>
</dbReference>
<keyword evidence="5" id="KW-0645">Protease</keyword>
<dbReference type="Pfam" id="PF00443">
    <property type="entry name" value="UCH"/>
    <property type="match status" value="1"/>
</dbReference>
<reference evidence="10" key="2">
    <citation type="submission" date="2015-01" db="EMBL/GenBank/DDBJ databases">
        <title>Evolutionary Origins and Diversification of the Mycorrhizal Mutualists.</title>
        <authorList>
            <consortium name="DOE Joint Genome Institute"/>
            <consortium name="Mycorrhizal Genomics Consortium"/>
            <person name="Kohler A."/>
            <person name="Kuo A."/>
            <person name="Nagy L.G."/>
            <person name="Floudas D."/>
            <person name="Copeland A."/>
            <person name="Barry K.W."/>
            <person name="Cichocki N."/>
            <person name="Veneault-Fourrey C."/>
            <person name="LaButti K."/>
            <person name="Lindquist E.A."/>
            <person name="Lipzen A."/>
            <person name="Lundell T."/>
            <person name="Morin E."/>
            <person name="Murat C."/>
            <person name="Riley R."/>
            <person name="Ohm R."/>
            <person name="Sun H."/>
            <person name="Tunlid A."/>
            <person name="Henrissat B."/>
            <person name="Grigoriev I.V."/>
            <person name="Hibbett D.S."/>
            <person name="Martin F."/>
        </authorList>
    </citation>
    <scope>NUCLEOTIDE SEQUENCE [LARGE SCALE GENOMIC DNA]</scope>
    <source>
        <strain evidence="10">Foug A</strain>
    </source>
</reference>